<dbReference type="Proteomes" id="UP001180724">
    <property type="component" value="Unassembled WGS sequence"/>
</dbReference>
<organism evidence="4 5">
    <name type="scientific">Streptomyces lancefieldiae</name>
    <dbReference type="NCBI Taxonomy" id="3075520"/>
    <lineage>
        <taxon>Bacteria</taxon>
        <taxon>Bacillati</taxon>
        <taxon>Actinomycetota</taxon>
        <taxon>Actinomycetes</taxon>
        <taxon>Kitasatosporales</taxon>
        <taxon>Streptomycetaceae</taxon>
        <taxon>Streptomyces</taxon>
    </lineage>
</organism>
<dbReference type="Gene3D" id="1.10.1200.10">
    <property type="entry name" value="ACP-like"/>
    <property type="match status" value="1"/>
</dbReference>
<evidence type="ECO:0000313" key="5">
    <source>
        <dbReference type="Proteomes" id="UP001180724"/>
    </source>
</evidence>
<dbReference type="SUPFAM" id="SSF47336">
    <property type="entry name" value="ACP-like"/>
    <property type="match status" value="1"/>
</dbReference>
<name>A0ABU3B1R7_9ACTN</name>
<protein>
    <submittedName>
        <fullName evidence="4">Acyl carrier protein</fullName>
    </submittedName>
</protein>
<dbReference type="InterPro" id="IPR036736">
    <property type="entry name" value="ACP-like_sf"/>
</dbReference>
<evidence type="ECO:0000259" key="3">
    <source>
        <dbReference type="PROSITE" id="PS50075"/>
    </source>
</evidence>
<dbReference type="PROSITE" id="PS00012">
    <property type="entry name" value="PHOSPHOPANTETHEINE"/>
    <property type="match status" value="1"/>
</dbReference>
<dbReference type="PROSITE" id="PS50075">
    <property type="entry name" value="CARRIER"/>
    <property type="match status" value="1"/>
</dbReference>
<keyword evidence="5" id="KW-1185">Reference proteome</keyword>
<sequence length="79" mass="9133">MLDSQFEEILRRFLPHLRANQPLKPDMRLREVGLDSLAMVELLSAVEKEYGIRLDDRAMTTETFETPATLWRAVDAARS</sequence>
<dbReference type="InterPro" id="IPR009081">
    <property type="entry name" value="PP-bd_ACP"/>
</dbReference>
<reference evidence="4" key="1">
    <citation type="submission" date="2024-05" db="EMBL/GenBank/DDBJ databases">
        <title>30 novel species of actinomycetes from the DSMZ collection.</title>
        <authorList>
            <person name="Nouioui I."/>
        </authorList>
    </citation>
    <scope>NUCLEOTIDE SEQUENCE</scope>
    <source>
        <strain evidence="4">DSM 40712</strain>
    </source>
</reference>
<keyword evidence="2" id="KW-0597">Phosphoprotein</keyword>
<proteinExistence type="predicted"/>
<gene>
    <name evidence="4" type="ORF">RM812_38815</name>
</gene>
<evidence type="ECO:0000313" key="4">
    <source>
        <dbReference type="EMBL" id="MDT0616065.1"/>
    </source>
</evidence>
<comment type="caution">
    <text evidence="4">The sequence shown here is derived from an EMBL/GenBank/DDBJ whole genome shotgun (WGS) entry which is preliminary data.</text>
</comment>
<dbReference type="Pfam" id="PF00550">
    <property type="entry name" value="PP-binding"/>
    <property type="match status" value="1"/>
</dbReference>
<evidence type="ECO:0000256" key="2">
    <source>
        <dbReference type="ARBA" id="ARBA00022553"/>
    </source>
</evidence>
<accession>A0ABU3B1R7</accession>
<evidence type="ECO:0000256" key="1">
    <source>
        <dbReference type="ARBA" id="ARBA00022450"/>
    </source>
</evidence>
<feature type="domain" description="Carrier" evidence="3">
    <location>
        <begin position="1"/>
        <end position="78"/>
    </location>
</feature>
<dbReference type="EMBL" id="JAVRFH010000094">
    <property type="protein sequence ID" value="MDT0616065.1"/>
    <property type="molecule type" value="Genomic_DNA"/>
</dbReference>
<dbReference type="InterPro" id="IPR006162">
    <property type="entry name" value="Ppantetheine_attach_site"/>
</dbReference>
<keyword evidence="1" id="KW-0596">Phosphopantetheine</keyword>
<dbReference type="RefSeq" id="WP_311585160.1">
    <property type="nucleotide sequence ID" value="NZ_JAVRFH010000094.1"/>
</dbReference>